<dbReference type="PANTHER" id="PTHR46825:SF7">
    <property type="entry name" value="D-ALANYL-D-ALANINE CARBOXYPEPTIDASE"/>
    <property type="match status" value="1"/>
</dbReference>
<keyword evidence="3" id="KW-0378">Hydrolase</keyword>
<gene>
    <name evidence="3" type="ORF">Pma05_48500</name>
</gene>
<protein>
    <submittedName>
        <fullName evidence="3">Serine hydrolase</fullName>
    </submittedName>
</protein>
<proteinExistence type="predicted"/>
<dbReference type="PANTHER" id="PTHR46825">
    <property type="entry name" value="D-ALANYL-D-ALANINE-CARBOXYPEPTIDASE/ENDOPEPTIDASE AMPH"/>
    <property type="match status" value="1"/>
</dbReference>
<evidence type="ECO:0000259" key="1">
    <source>
        <dbReference type="Pfam" id="PF00144"/>
    </source>
</evidence>
<dbReference type="InterPro" id="IPR012338">
    <property type="entry name" value="Beta-lactam/transpept-like"/>
</dbReference>
<dbReference type="InterPro" id="IPR001466">
    <property type="entry name" value="Beta-lactam-related"/>
</dbReference>
<dbReference type="Pfam" id="PF00144">
    <property type="entry name" value="Beta-lactamase"/>
    <property type="match status" value="1"/>
</dbReference>
<evidence type="ECO:0000313" key="4">
    <source>
        <dbReference type="Proteomes" id="UP000621500"/>
    </source>
</evidence>
<sequence>MAPLSPESGLLPETTRRIDALVAQAQATGRAPSLILGVLRAPAAADPGPGGGLVHVATAGETPPPDPDIQYRIGSITKTMTAVLLLRQRDEGLLDLDDPLDRYLPGNPLGAVRLRQLLGHAAGLQREPDGEWWERSAGAGLDTLLAGLTSEKLAFPAHRTFHYSNLAYGLLGAVLERVTGESWWKLVRSRLLDPLGMVRTSYQPTDPYALGYVVHPWHGTLREEPRTDTGAMAPAGQLWASLADLARWAGFLAEPDPEILAPETLAEMCVPVAMADLDSWTAGYGLGVELHRVGDRVYAGHGGSMPGYVATLSVHRPSGTGVVGFANAYGLRAGSLPVLGRQVLTAVLDAEPAPVRPWRPATAPPAAEVAELTGRWWWMGREFEVAWEPTAEELVVTQLPVGAVPHWRFGRDGTGRWRGRSGMNNGEILAVRRDPTGAATALDIATFVFTRDPDRLD</sequence>
<feature type="domain" description="Beta-lactamase-related" evidence="1">
    <location>
        <begin position="54"/>
        <end position="329"/>
    </location>
</feature>
<dbReference type="SUPFAM" id="SSF56601">
    <property type="entry name" value="beta-lactamase/transpeptidase-like"/>
    <property type="match status" value="1"/>
</dbReference>
<evidence type="ECO:0000313" key="3">
    <source>
        <dbReference type="EMBL" id="GIG98277.1"/>
    </source>
</evidence>
<organism evidence="3 4">
    <name type="scientific">Plantactinospora mayteni</name>
    <dbReference type="NCBI Taxonomy" id="566021"/>
    <lineage>
        <taxon>Bacteria</taxon>
        <taxon>Bacillati</taxon>
        <taxon>Actinomycetota</taxon>
        <taxon>Actinomycetes</taxon>
        <taxon>Micromonosporales</taxon>
        <taxon>Micromonosporaceae</taxon>
        <taxon>Plantactinospora</taxon>
    </lineage>
</organism>
<name>A0ABQ4EUG7_9ACTN</name>
<dbReference type="GO" id="GO:0016787">
    <property type="term" value="F:hydrolase activity"/>
    <property type="evidence" value="ECO:0007669"/>
    <property type="project" value="UniProtKB-KW"/>
</dbReference>
<dbReference type="Proteomes" id="UP000621500">
    <property type="component" value="Unassembled WGS sequence"/>
</dbReference>
<dbReference type="Pfam" id="PF24491">
    <property type="entry name" value="DUF7586"/>
    <property type="match status" value="1"/>
</dbReference>
<dbReference type="Gene3D" id="3.40.710.10">
    <property type="entry name" value="DD-peptidase/beta-lactamase superfamily"/>
    <property type="match status" value="1"/>
</dbReference>
<accession>A0ABQ4EUG7</accession>
<comment type="caution">
    <text evidence="3">The sequence shown here is derived from an EMBL/GenBank/DDBJ whole genome shotgun (WGS) entry which is preliminary data.</text>
</comment>
<keyword evidence="4" id="KW-1185">Reference proteome</keyword>
<feature type="domain" description="DUF7586" evidence="2">
    <location>
        <begin position="366"/>
        <end position="451"/>
    </location>
</feature>
<dbReference type="InterPro" id="IPR056008">
    <property type="entry name" value="DUF7586"/>
</dbReference>
<evidence type="ECO:0000259" key="2">
    <source>
        <dbReference type="Pfam" id="PF24491"/>
    </source>
</evidence>
<reference evidence="3 4" key="1">
    <citation type="submission" date="2021-01" db="EMBL/GenBank/DDBJ databases">
        <title>Whole genome shotgun sequence of Plantactinospora mayteni NBRC 109088.</title>
        <authorList>
            <person name="Komaki H."/>
            <person name="Tamura T."/>
        </authorList>
    </citation>
    <scope>NUCLEOTIDE SEQUENCE [LARGE SCALE GENOMIC DNA]</scope>
    <source>
        <strain evidence="3 4">NBRC 109088</strain>
    </source>
</reference>
<dbReference type="EMBL" id="BONX01000034">
    <property type="protein sequence ID" value="GIG98277.1"/>
    <property type="molecule type" value="Genomic_DNA"/>
</dbReference>
<dbReference type="InterPro" id="IPR050491">
    <property type="entry name" value="AmpC-like"/>
</dbReference>